<geneLocation type="plasmid" evidence="2">
    <name>pRGRH0303</name>
</geneLocation>
<dbReference type="Pfam" id="PF02486">
    <property type="entry name" value="Rep_trans"/>
    <property type="match status" value="1"/>
</dbReference>
<evidence type="ECO:0000259" key="1">
    <source>
        <dbReference type="Pfam" id="PF02486"/>
    </source>
</evidence>
<organism evidence="2">
    <name type="scientific">uncultured prokaryote</name>
    <dbReference type="NCBI Taxonomy" id="198431"/>
    <lineage>
        <taxon>unclassified sequences</taxon>
        <taxon>environmental samples</taxon>
    </lineage>
</organism>
<accession>A0A0H5PZM8</accession>
<keyword evidence="2" id="KW-0614">Plasmid</keyword>
<name>A0A0H5PZM8_9ZZZZ</name>
<protein>
    <recommendedName>
        <fullName evidence="1">Replication initiation protein-like C-terminal domain-containing protein</fullName>
    </recommendedName>
</protein>
<reference evidence="2" key="2">
    <citation type="submission" date="2015-07" db="EMBL/GenBank/DDBJ databases">
        <title>Plasmids, circular viruses and viroids from rat gut.</title>
        <authorList>
            <person name="Jorgensen T.J."/>
            <person name="Hansen M.A."/>
            <person name="Xu Z."/>
            <person name="Tabak M.A."/>
            <person name="Sorensen S.J."/>
            <person name="Hansen L.H."/>
        </authorList>
    </citation>
    <scope>NUCLEOTIDE SEQUENCE</scope>
    <source>
        <plasmid evidence="2">pRGRH0303</plasmid>
    </source>
</reference>
<reference evidence="2" key="1">
    <citation type="submission" date="2015-06" db="EMBL/GenBank/DDBJ databases">
        <authorList>
            <person name="Joergensen T."/>
        </authorList>
    </citation>
    <scope>NUCLEOTIDE SEQUENCE</scope>
    <source>
        <plasmid evidence="2">pRGRH0303</plasmid>
    </source>
</reference>
<dbReference type="AlphaFoldDB" id="A0A0H5PZM8"/>
<sequence>MKTTVDWLKFRTTANPFKTLETIAPAFGTVADLLTLGEPEKGKDGWLHRRSVILAGDQKLASIDYGGESQRGWARFDMSGTGCEWVQDWDAMARSLESIEAQLRRVDLALTTFDGSVTHERVVQAHQDGLFSSGGRSPDRRDWTGSNPRAGRTVYVGARDGAKYVRCYEKGFEILAKLGMPENIKSTVTQLEYNGVGMVKVEDLYRVEVEFKDVDKVLPFAMLTDRDSYFAGANPFCASLLPGAVERKVMGLPDFGAKAALAVQLEHCRRAYGAIIRTAILAHGDERAVMAMIAGEGPSDRLISAGVLSIPF</sequence>
<proteinExistence type="predicted"/>
<dbReference type="EMBL" id="LN852975">
    <property type="protein sequence ID" value="CRY94630.1"/>
    <property type="molecule type" value="Genomic_DNA"/>
</dbReference>
<dbReference type="InterPro" id="IPR003491">
    <property type="entry name" value="REP-like_C"/>
</dbReference>
<feature type="domain" description="Replication initiation protein-like C-terminal" evidence="1">
    <location>
        <begin position="102"/>
        <end position="243"/>
    </location>
</feature>
<evidence type="ECO:0000313" key="2">
    <source>
        <dbReference type="EMBL" id="CRY94630.1"/>
    </source>
</evidence>